<organism evidence="2 3">
    <name type="scientific">Moraxella catarrhalis</name>
    <name type="common">Branhamella catarrhalis</name>
    <dbReference type="NCBI Taxonomy" id="480"/>
    <lineage>
        <taxon>Bacteria</taxon>
        <taxon>Pseudomonadati</taxon>
        <taxon>Pseudomonadota</taxon>
        <taxon>Gammaproteobacteria</taxon>
        <taxon>Moraxellales</taxon>
        <taxon>Moraxellaceae</taxon>
        <taxon>Moraxella</taxon>
    </lineage>
</organism>
<proteinExistence type="predicted"/>
<gene>
    <name evidence="2" type="ORF">EJK54_1337</name>
</gene>
<dbReference type="Proteomes" id="UP000268436">
    <property type="component" value="Unassembled WGS sequence"/>
</dbReference>
<protein>
    <submittedName>
        <fullName evidence="2">Uncharacterized protein</fullName>
    </submittedName>
</protein>
<sequence length="158" mass="17061">MTKIKQQRYHHELLSIALIGNLWQNTHTTKRKAVKPSRHSLAIFTLTVSDNSATGVNISSLQDTDSITSYGGLIGVNTRPKGNSPSHLGMVVETCHPIFGWRKLTKFQGNPQMNHLLFTLARLSPAQSFAIGVVMAFSIIGVISTAIVIVLAIAGGAL</sequence>
<evidence type="ECO:0000313" key="3">
    <source>
        <dbReference type="Proteomes" id="UP000268436"/>
    </source>
</evidence>
<dbReference type="RefSeq" id="WP_003657044.1">
    <property type="nucleotide sequence ID" value="NZ_CP160099.1"/>
</dbReference>
<name>A0ABY0BJ85_MORCA</name>
<keyword evidence="1" id="KW-1133">Transmembrane helix</keyword>
<dbReference type="EMBL" id="RYER01000019">
    <property type="protein sequence ID" value="RUO15510.1"/>
    <property type="molecule type" value="Genomic_DNA"/>
</dbReference>
<comment type="caution">
    <text evidence="2">The sequence shown here is derived from an EMBL/GenBank/DDBJ whole genome shotgun (WGS) entry which is preliminary data.</text>
</comment>
<keyword evidence="1" id="KW-0472">Membrane</keyword>
<feature type="transmembrane region" description="Helical" evidence="1">
    <location>
        <begin position="129"/>
        <end position="154"/>
    </location>
</feature>
<accession>A0ABY0BJ85</accession>
<reference evidence="2 3" key="1">
    <citation type="submission" date="2018-12" db="EMBL/GenBank/DDBJ databases">
        <title>Persistence of Moraxella catarrhalis in Chronic Obstructive Pulmonary Disease and Regulation of the Hag/MID Adhesin.</title>
        <authorList>
            <person name="Murphy T."/>
            <person name="Zhao X."/>
            <person name="Vyas G."/>
            <person name="Aluvathingal J."/>
            <person name="Nadendla S."/>
            <person name="Tallon L."/>
            <person name="Tettelin H."/>
        </authorList>
    </citation>
    <scope>NUCLEOTIDE SEQUENCE [LARGE SCALE GENOMIC DNA]</scope>
    <source>
        <strain evidence="2 3">173P27B1</strain>
    </source>
</reference>
<keyword evidence="1" id="KW-0812">Transmembrane</keyword>
<evidence type="ECO:0000313" key="2">
    <source>
        <dbReference type="EMBL" id="RUO15510.1"/>
    </source>
</evidence>
<keyword evidence="3" id="KW-1185">Reference proteome</keyword>
<evidence type="ECO:0000256" key="1">
    <source>
        <dbReference type="SAM" id="Phobius"/>
    </source>
</evidence>